<dbReference type="InterPro" id="IPR029061">
    <property type="entry name" value="THDP-binding"/>
</dbReference>
<comment type="cofactor">
    <cofactor evidence="1">
        <name>Mg(2+)</name>
        <dbReference type="ChEBI" id="CHEBI:18420"/>
    </cofactor>
</comment>
<evidence type="ECO:0000256" key="3">
    <source>
        <dbReference type="ARBA" id="ARBA00011738"/>
    </source>
</evidence>
<dbReference type="InterPro" id="IPR049557">
    <property type="entry name" value="Transketolase_CS"/>
</dbReference>
<proteinExistence type="predicted"/>
<evidence type="ECO:0000256" key="6">
    <source>
        <dbReference type="ARBA" id="ARBA00022842"/>
    </source>
</evidence>
<evidence type="ECO:0000256" key="4">
    <source>
        <dbReference type="ARBA" id="ARBA00022679"/>
    </source>
</evidence>
<dbReference type="Pfam" id="PF13292">
    <property type="entry name" value="DXP_synthase_N"/>
    <property type="match status" value="1"/>
</dbReference>
<reference evidence="8" key="1">
    <citation type="submission" date="2018-05" db="EMBL/GenBank/DDBJ databases">
        <authorList>
            <person name="Lanie J.A."/>
            <person name="Ng W.-L."/>
            <person name="Kazmierczak K.M."/>
            <person name="Andrzejewski T.M."/>
            <person name="Davidsen T.M."/>
            <person name="Wayne K.J."/>
            <person name="Tettelin H."/>
            <person name="Glass J.I."/>
            <person name="Rusch D."/>
            <person name="Podicherti R."/>
            <person name="Tsui H.-C.T."/>
            <person name="Winkler M.E."/>
        </authorList>
    </citation>
    <scope>NUCLEOTIDE SEQUENCE</scope>
</reference>
<comment type="subunit">
    <text evidence="3">Homodimer.</text>
</comment>
<sequence>MTLLDKITGPEDIRSLTRPALHQLVTDVRERHVDVVSKTGGHFGASLGVAELTVALHYVFDTPTDKLVWDTGHQGYIHKILTGRNNQI</sequence>
<accession>A0A382QAF8</accession>
<comment type="cofactor">
    <cofactor evidence="2">
        <name>thiamine diphosphate</name>
        <dbReference type="ChEBI" id="CHEBI:58937"/>
    </cofactor>
</comment>
<dbReference type="AlphaFoldDB" id="A0A382QAF8"/>
<evidence type="ECO:0000256" key="7">
    <source>
        <dbReference type="ARBA" id="ARBA00023052"/>
    </source>
</evidence>
<dbReference type="Gene3D" id="3.40.50.970">
    <property type="match status" value="1"/>
</dbReference>
<dbReference type="GO" id="GO:0005829">
    <property type="term" value="C:cytosol"/>
    <property type="evidence" value="ECO:0007669"/>
    <property type="project" value="TreeGrafter"/>
</dbReference>
<evidence type="ECO:0000313" key="8">
    <source>
        <dbReference type="EMBL" id="SVC81532.1"/>
    </source>
</evidence>
<dbReference type="GO" id="GO:0016114">
    <property type="term" value="P:terpenoid biosynthetic process"/>
    <property type="evidence" value="ECO:0007669"/>
    <property type="project" value="InterPro"/>
</dbReference>
<organism evidence="8">
    <name type="scientific">marine metagenome</name>
    <dbReference type="NCBI Taxonomy" id="408172"/>
    <lineage>
        <taxon>unclassified sequences</taxon>
        <taxon>metagenomes</taxon>
        <taxon>ecological metagenomes</taxon>
    </lineage>
</organism>
<keyword evidence="6" id="KW-0460">Magnesium</keyword>
<dbReference type="GO" id="GO:0019288">
    <property type="term" value="P:isopentenyl diphosphate biosynthetic process, methylerythritol 4-phosphate pathway"/>
    <property type="evidence" value="ECO:0007669"/>
    <property type="project" value="TreeGrafter"/>
</dbReference>
<evidence type="ECO:0000256" key="2">
    <source>
        <dbReference type="ARBA" id="ARBA00001964"/>
    </source>
</evidence>
<dbReference type="GO" id="GO:0008661">
    <property type="term" value="F:1-deoxy-D-xylulose-5-phosphate synthase activity"/>
    <property type="evidence" value="ECO:0007669"/>
    <property type="project" value="InterPro"/>
</dbReference>
<keyword evidence="5" id="KW-0479">Metal-binding</keyword>
<name>A0A382QAF8_9ZZZZ</name>
<evidence type="ECO:0000256" key="1">
    <source>
        <dbReference type="ARBA" id="ARBA00001946"/>
    </source>
</evidence>
<evidence type="ECO:0000256" key="5">
    <source>
        <dbReference type="ARBA" id="ARBA00022723"/>
    </source>
</evidence>
<gene>
    <name evidence="8" type="ORF">METZ01_LOCUS334386</name>
</gene>
<dbReference type="InterPro" id="IPR005477">
    <property type="entry name" value="Dxylulose-5-P_synthase"/>
</dbReference>
<dbReference type="GO" id="GO:0046872">
    <property type="term" value="F:metal ion binding"/>
    <property type="evidence" value="ECO:0007669"/>
    <property type="project" value="UniProtKB-KW"/>
</dbReference>
<dbReference type="PROSITE" id="PS00801">
    <property type="entry name" value="TRANSKETOLASE_1"/>
    <property type="match status" value="1"/>
</dbReference>
<dbReference type="EMBL" id="UINC01112526">
    <property type="protein sequence ID" value="SVC81532.1"/>
    <property type="molecule type" value="Genomic_DNA"/>
</dbReference>
<feature type="non-terminal residue" evidence="8">
    <location>
        <position position="88"/>
    </location>
</feature>
<dbReference type="SUPFAM" id="SSF52518">
    <property type="entry name" value="Thiamin diphosphate-binding fold (THDP-binding)"/>
    <property type="match status" value="1"/>
</dbReference>
<dbReference type="PANTHER" id="PTHR43322:SF5">
    <property type="entry name" value="1-DEOXY-D-XYLULOSE-5-PHOSPHATE SYNTHASE, CHLOROPLASTIC"/>
    <property type="match status" value="1"/>
</dbReference>
<keyword evidence="7" id="KW-0786">Thiamine pyrophosphate</keyword>
<protein>
    <submittedName>
        <fullName evidence="8">Uncharacterized protein</fullName>
    </submittedName>
</protein>
<keyword evidence="4" id="KW-0808">Transferase</keyword>
<dbReference type="PANTHER" id="PTHR43322">
    <property type="entry name" value="1-D-DEOXYXYLULOSE 5-PHOSPHATE SYNTHASE-RELATED"/>
    <property type="match status" value="1"/>
</dbReference>